<dbReference type="AlphaFoldDB" id="A0AA95GBK4"/>
<name>A0AA95GBK4_9GAMM</name>
<dbReference type="Proteomes" id="UP001177597">
    <property type="component" value="Plasmid paIh6"/>
</dbReference>
<dbReference type="Pfam" id="PF01381">
    <property type="entry name" value="HTH_3"/>
    <property type="match status" value="1"/>
</dbReference>
<dbReference type="CDD" id="cd00093">
    <property type="entry name" value="HTH_XRE"/>
    <property type="match status" value="1"/>
</dbReference>
<dbReference type="SUPFAM" id="SSF47413">
    <property type="entry name" value="lambda repressor-like DNA-binding domains"/>
    <property type="match status" value="1"/>
</dbReference>
<dbReference type="PROSITE" id="PS50943">
    <property type="entry name" value="HTH_CROC1"/>
    <property type="match status" value="1"/>
</dbReference>
<keyword evidence="3" id="KW-0614">Plasmid</keyword>
<dbReference type="GO" id="GO:0003677">
    <property type="term" value="F:DNA binding"/>
    <property type="evidence" value="ECO:0007669"/>
    <property type="project" value="InterPro"/>
</dbReference>
<evidence type="ECO:0000313" key="4">
    <source>
        <dbReference type="Proteomes" id="UP001177597"/>
    </source>
</evidence>
<gene>
    <name evidence="3" type="ORF">QE207_01820</name>
</gene>
<feature type="domain" description="HTH cro/C1-type" evidence="2">
    <location>
        <begin position="7"/>
        <end position="61"/>
    </location>
</feature>
<dbReference type="InterPro" id="IPR010982">
    <property type="entry name" value="Lambda_DNA-bd_dom_sf"/>
</dbReference>
<protein>
    <submittedName>
        <fullName evidence="3">Helix-turn-helix transcriptional regulator</fullName>
    </submittedName>
</protein>
<feature type="region of interest" description="Disordered" evidence="1">
    <location>
        <begin position="74"/>
        <end position="97"/>
    </location>
</feature>
<evidence type="ECO:0000259" key="2">
    <source>
        <dbReference type="PROSITE" id="PS50943"/>
    </source>
</evidence>
<proteinExistence type="predicted"/>
<evidence type="ECO:0000256" key="1">
    <source>
        <dbReference type="SAM" id="MobiDB-lite"/>
    </source>
</evidence>
<sequence>MNMGQKIKFIRKAENLTQSAFCKLLKMPLNSLKKYEAQHSNPNLNAIMKIAQHPKFEKYALWLINDNTAPESGQISPDLSHYGQEETALNPLKKKTG</sequence>
<reference evidence="3" key="1">
    <citation type="submission" date="2023-04" db="EMBL/GenBank/DDBJ databases">
        <title>Genome dynamics across the evolutionary transition to endosymbiosis.</title>
        <authorList>
            <person name="Siozios S."/>
            <person name="Nadal-Jimenez P."/>
            <person name="Azagi T."/>
            <person name="Sprong H."/>
            <person name="Frost C.L."/>
            <person name="Parratt S.R."/>
            <person name="Taylor G."/>
            <person name="Brettell L."/>
            <person name="Lew K.C."/>
            <person name="Croft L."/>
            <person name="King K.C."/>
            <person name="Brockhurst M.A."/>
            <person name="Hypsa V."/>
            <person name="Novakova E."/>
            <person name="Darby A.C."/>
            <person name="Hurst G.D.D."/>
        </authorList>
    </citation>
    <scope>NUCLEOTIDE SEQUENCE</scope>
    <source>
        <strain evidence="3">AIh</strain>
        <plasmid evidence="3">paIh6</plasmid>
    </source>
</reference>
<dbReference type="SMART" id="SM00530">
    <property type="entry name" value="HTH_XRE"/>
    <property type="match status" value="1"/>
</dbReference>
<evidence type="ECO:0000313" key="3">
    <source>
        <dbReference type="EMBL" id="WGL94100.1"/>
    </source>
</evidence>
<dbReference type="Gene3D" id="1.10.260.40">
    <property type="entry name" value="lambda repressor-like DNA-binding domains"/>
    <property type="match status" value="1"/>
</dbReference>
<dbReference type="EMBL" id="CP123496">
    <property type="protein sequence ID" value="WGL94100.1"/>
    <property type="molecule type" value="Genomic_DNA"/>
</dbReference>
<geneLocation type="plasmid" evidence="3 4">
    <name>paIh6</name>
</geneLocation>
<accession>A0AA95GBK4</accession>
<dbReference type="InterPro" id="IPR001387">
    <property type="entry name" value="Cro/C1-type_HTH"/>
</dbReference>
<organism evidence="3 4">
    <name type="scientific">Arsenophonus nasoniae</name>
    <name type="common">son-killer infecting Nasonia vitripennis</name>
    <dbReference type="NCBI Taxonomy" id="638"/>
    <lineage>
        <taxon>Bacteria</taxon>
        <taxon>Pseudomonadati</taxon>
        <taxon>Pseudomonadota</taxon>
        <taxon>Gammaproteobacteria</taxon>
        <taxon>Enterobacterales</taxon>
        <taxon>Morganellaceae</taxon>
        <taxon>Arsenophonus</taxon>
    </lineage>
</organism>
<dbReference type="RefSeq" id="WP_280628503.1">
    <property type="nucleotide sequence ID" value="NZ_CP123496.1"/>
</dbReference>